<evidence type="ECO:0000313" key="2">
    <source>
        <dbReference type="Proteomes" id="UP001515660"/>
    </source>
</evidence>
<comment type="caution">
    <text evidence="1">The sequence shown here is derived from an EMBL/GenBank/DDBJ whole genome shotgun (WGS) entry which is preliminary data.</text>
</comment>
<organism evidence="1 2">
    <name type="scientific">Rhodobacter calidifons</name>
    <dbReference type="NCBI Taxonomy" id="2715277"/>
    <lineage>
        <taxon>Bacteria</taxon>
        <taxon>Pseudomonadati</taxon>
        <taxon>Pseudomonadota</taxon>
        <taxon>Alphaproteobacteria</taxon>
        <taxon>Rhodobacterales</taxon>
        <taxon>Rhodobacter group</taxon>
        <taxon>Rhodobacter</taxon>
    </lineage>
</organism>
<dbReference type="Proteomes" id="UP001515660">
    <property type="component" value="Unassembled WGS sequence"/>
</dbReference>
<keyword evidence="2" id="KW-1185">Reference proteome</keyword>
<dbReference type="CDD" id="cd02980">
    <property type="entry name" value="TRX_Fd_family"/>
    <property type="match status" value="1"/>
</dbReference>
<accession>A0ABX0G4L9</accession>
<dbReference type="Pfam" id="PF07845">
    <property type="entry name" value="DUF1636"/>
    <property type="match status" value="1"/>
</dbReference>
<dbReference type="InterPro" id="IPR036249">
    <property type="entry name" value="Thioredoxin-like_sf"/>
</dbReference>
<dbReference type="InterPro" id="IPR012863">
    <property type="entry name" value="DUF1636"/>
</dbReference>
<protein>
    <submittedName>
        <fullName evidence="1">DUF1636 domain-containing protein</fullName>
    </submittedName>
</protein>
<evidence type="ECO:0000313" key="1">
    <source>
        <dbReference type="EMBL" id="NHB75809.1"/>
    </source>
</evidence>
<gene>
    <name evidence="1" type="ORF">G8O29_03505</name>
</gene>
<dbReference type="EMBL" id="JAANHS010000002">
    <property type="protein sequence ID" value="NHB75809.1"/>
    <property type="molecule type" value="Genomic_DNA"/>
</dbReference>
<sequence length="124" mass="12982">MGTTLYVCTTCKAGQPVPEGATPPGAQLHAALLAGPVPEGVRIVGVECLSACNTGCAVSLTKPGAWSYVYGRLTLDDVPAILEGARKYAATSDGIVPWRDRPTVFRKQSIARIPPHPPLDEAAE</sequence>
<dbReference type="SUPFAM" id="SSF52833">
    <property type="entry name" value="Thioredoxin-like"/>
    <property type="match status" value="1"/>
</dbReference>
<proteinExistence type="predicted"/>
<reference evidence="1 2" key="1">
    <citation type="journal article" date="2022" name="Microorganisms">
        <title>Genome Sequence and Characterization of a Xanthorhodopsin-Containing, Aerobic Anoxygenic Phototrophic Rhodobacter Species, Isolated from Mesophilic Conditions at Yellowstone National Park.</title>
        <authorList>
            <person name="Kyndt J.A."/>
            <person name="Robertson S."/>
            <person name="Shoffstall I.B."/>
            <person name="Ramaley R.F."/>
            <person name="Meyer T.E."/>
        </authorList>
    </citation>
    <scope>NUCLEOTIDE SEQUENCE [LARGE SCALE GENOMIC DNA]</scope>
    <source>
        <strain evidence="1 2">M37P</strain>
    </source>
</reference>
<dbReference type="Gene3D" id="3.40.30.10">
    <property type="entry name" value="Glutaredoxin"/>
    <property type="match status" value="1"/>
</dbReference>
<name>A0ABX0G4L9_9RHOB</name>
<dbReference type="RefSeq" id="WP_166401835.1">
    <property type="nucleotide sequence ID" value="NZ_JAANHS010000002.1"/>
</dbReference>